<sequence>MATQKKLRLSRNSSLSSRSNSYPASPVLLPATDDWSSILQGLKESTSSLKKRATVHGETRELIMKLNNLVTRQGLPAEAIVEFVKWLLYEKLEAKVVLGIVHLLIPRYLVPEKAFFLIIGSLSVKTNEYAQHLLLRWMAALLQMGHSVESTALLQRTYAILFHFLIYDHLRPYVAHILYIITRPHHVQPYRIRHIMSLQARFPGDIYLLGLMAFYKQACPGRVVLGRGLPRPARVFSMVSPLWQPLASKMWMSWNGVTQGLDVSRRLGLKLGPSDAGVGFRRRKEVELSLPIGITTAPKAGQLSLYLLPTWEELLLSIDALALPDCSAAYLGDRHLQLYMMCFNPEDATEGWLTHALRDATLWTDQTTKNSRALSRLLVNLVSCARRTGRVPLGVKHVLGSYLMLWNGTTHQSLLLELISYYPPAPFQELYSDIISPLLRFAPTCSSPQFSARILGVFVSLLRRWMHYKPPLQSHVEPFVAHVNKFASISLQLEKDHPLLVHQTLVWIELLADLFPVHGVSLKSFPSTSLFNLLFLTAHGGMTVSRVCGSLARFALYFRPLPETRGPFNYISKEQSYFSSVVIDYIDVLWRLNGFCDKRIDGAVRFAFELPSNFEPVVQKQVERQANIEFDKFLSLTVSPCFVLLAHSFLSSRDKGLAKSRMSKPLTPFCFASFFNDRAKSKKAFNEFRNLFLSHLWDLGFHGMREFIQTFTSHSTGQ</sequence>
<evidence type="ECO:0000313" key="1">
    <source>
        <dbReference type="EMBL" id="KAJ9049857.1"/>
    </source>
</evidence>
<evidence type="ECO:0000313" key="2">
    <source>
        <dbReference type="Proteomes" id="UP001165960"/>
    </source>
</evidence>
<organism evidence="1 2">
    <name type="scientific">Entomophthora muscae</name>
    <dbReference type="NCBI Taxonomy" id="34485"/>
    <lineage>
        <taxon>Eukaryota</taxon>
        <taxon>Fungi</taxon>
        <taxon>Fungi incertae sedis</taxon>
        <taxon>Zoopagomycota</taxon>
        <taxon>Entomophthoromycotina</taxon>
        <taxon>Entomophthoromycetes</taxon>
        <taxon>Entomophthorales</taxon>
        <taxon>Entomophthoraceae</taxon>
        <taxon>Entomophthora</taxon>
    </lineage>
</organism>
<keyword evidence="2" id="KW-1185">Reference proteome</keyword>
<name>A0ACC2RIH3_9FUNG</name>
<dbReference type="EMBL" id="QTSX02007193">
    <property type="protein sequence ID" value="KAJ9049857.1"/>
    <property type="molecule type" value="Genomic_DNA"/>
</dbReference>
<proteinExistence type="predicted"/>
<comment type="caution">
    <text evidence="1">The sequence shown here is derived from an EMBL/GenBank/DDBJ whole genome shotgun (WGS) entry which is preliminary data.</text>
</comment>
<dbReference type="Proteomes" id="UP001165960">
    <property type="component" value="Unassembled WGS sequence"/>
</dbReference>
<protein>
    <submittedName>
        <fullName evidence="1">Uncharacterized protein</fullName>
    </submittedName>
</protein>
<gene>
    <name evidence="1" type="ORF">DSO57_1020156</name>
</gene>
<accession>A0ACC2RIH3</accession>
<reference evidence="1" key="1">
    <citation type="submission" date="2022-04" db="EMBL/GenBank/DDBJ databases">
        <title>Genome of the entomopathogenic fungus Entomophthora muscae.</title>
        <authorList>
            <person name="Elya C."/>
            <person name="Lovett B.R."/>
            <person name="Lee E."/>
            <person name="Macias A.M."/>
            <person name="Hajek A.E."/>
            <person name="De Bivort B.L."/>
            <person name="Kasson M.T."/>
            <person name="De Fine Licht H.H."/>
            <person name="Stajich J.E."/>
        </authorList>
    </citation>
    <scope>NUCLEOTIDE SEQUENCE</scope>
    <source>
        <strain evidence="1">Berkeley</strain>
    </source>
</reference>